<dbReference type="EMBL" id="FR904236">
    <property type="protein sequence ID" value="CDG48528.1"/>
    <property type="molecule type" value="Genomic_DNA"/>
</dbReference>
<dbReference type="SUPFAM" id="SSF46955">
    <property type="entry name" value="Putative DNA-binding domain"/>
    <property type="match status" value="1"/>
</dbReference>
<accession>A0A068RBS5</accession>
<dbReference type="InterPro" id="IPR009061">
    <property type="entry name" value="DNA-bd_dom_put_sf"/>
</dbReference>
<dbReference type="InterPro" id="IPR036388">
    <property type="entry name" value="WH-like_DNA-bd_sf"/>
</dbReference>
<dbReference type="RefSeq" id="WP_061770711.1">
    <property type="nucleotide sequence ID" value="NZ_FR904236.1"/>
</dbReference>
<reference evidence="2" key="1">
    <citation type="submission" date="2013-06" db="EMBL/GenBank/DDBJ databases">
        <authorList>
            <person name="Mazano-Marin A."/>
        </authorList>
    </citation>
    <scope>NUCLEOTIDE SEQUENCE</scope>
    <source>
        <strain evidence="2">SCt-VLC</strain>
    </source>
</reference>
<dbReference type="PROSITE" id="PS51702">
    <property type="entry name" value="HTH_MU"/>
    <property type="match status" value="1"/>
</dbReference>
<protein>
    <recommendedName>
        <fullName evidence="1">HTH Mu-type domain-containing protein</fullName>
    </recommendedName>
</protein>
<reference evidence="2" key="2">
    <citation type="journal article" date="2014" name="Genome Biol. Evol.">
        <title>Settling down: the genome of Serratia symbiotica from the aphid Cinara tujafilina zooms in on the process of accommodation to a cooperative intracellular life.</title>
        <authorList>
            <person name="Manzano-Marin A."/>
            <person name="Latorre A."/>
        </authorList>
    </citation>
    <scope>NUCLEOTIDE SEQUENCE</scope>
    <source>
        <strain evidence="2">SCt-VLC</strain>
    </source>
</reference>
<proteinExistence type="predicted"/>
<dbReference type="Pfam" id="PF02316">
    <property type="entry name" value="HTH_Tnp_Mu_1"/>
    <property type="match status" value="1"/>
</dbReference>
<organism evidence="2">
    <name type="scientific">Serratia symbiotica SCt-VLC</name>
    <dbReference type="NCBI Taxonomy" id="1347341"/>
    <lineage>
        <taxon>Bacteria</taxon>
        <taxon>Pseudomonadati</taxon>
        <taxon>Pseudomonadota</taxon>
        <taxon>Gammaproteobacteria</taxon>
        <taxon>Enterobacterales</taxon>
        <taxon>Yersiniaceae</taxon>
        <taxon>Serratia</taxon>
        <taxon>Serratia symbiotica</taxon>
    </lineage>
</organism>
<dbReference type="GO" id="GO:0003677">
    <property type="term" value="F:DNA binding"/>
    <property type="evidence" value="ECO:0007669"/>
    <property type="project" value="InterPro"/>
</dbReference>
<dbReference type="InterPro" id="IPR003314">
    <property type="entry name" value="Mu-type_HTH"/>
</dbReference>
<dbReference type="AlphaFoldDB" id="A0A068RBS5"/>
<evidence type="ECO:0000259" key="1">
    <source>
        <dbReference type="PROSITE" id="PS51702"/>
    </source>
</evidence>
<dbReference type="OrthoDB" id="5676324at2"/>
<sequence length="116" mass="13557">MKNEWFAAKDLTNIAGLPSSTQGINLMARREGWISRRRKGVQGKALEYHINSLPHNVRNLLLLNEDWAVYEVERQDPLTVWIEYYYYLTESEREKMLAFLIRKGIGGLLACINEEK</sequence>
<dbReference type="Gene3D" id="1.10.10.10">
    <property type="entry name" value="Winged helix-like DNA-binding domain superfamily/Winged helix DNA-binding domain"/>
    <property type="match status" value="1"/>
</dbReference>
<feature type="domain" description="HTH Mu-type" evidence="1">
    <location>
        <begin position="2"/>
        <end position="69"/>
    </location>
</feature>
<evidence type="ECO:0000313" key="2">
    <source>
        <dbReference type="EMBL" id="CDG48528.1"/>
    </source>
</evidence>
<name>A0A068RBS5_9GAMM</name>
<gene>
    <name evidence="2" type="ORF">SCTVLC_1845</name>
</gene>